<evidence type="ECO:0000256" key="2">
    <source>
        <dbReference type="ARBA" id="ARBA00022801"/>
    </source>
</evidence>
<dbReference type="PANTHER" id="PTHR46470:SF4">
    <property type="entry name" value="5-AMINO-6-(5-PHOSPHO-D-RIBITYLAMINO)URACIL PHOSPHATASE YIGB"/>
    <property type="match status" value="1"/>
</dbReference>
<reference evidence="4" key="1">
    <citation type="journal article" date="2024" name="Int. J. Syst. Evol. Microbiol.">
        <title>Brooklawnia propionicigenes sp. nov., a facultatively anaerobic, propionate-producing bacterium isolated from a methanogenic reactor treating waste from cattle farms.</title>
        <authorList>
            <person name="Akita Y."/>
            <person name="Ueki A."/>
            <person name="Tonouchi A."/>
            <person name="Sugawara Y."/>
            <person name="Honma S."/>
            <person name="Kaku N."/>
            <person name="Ueki K."/>
        </authorList>
    </citation>
    <scope>NUCLEOTIDE SEQUENCE</scope>
    <source>
        <strain evidence="4">SH051</strain>
    </source>
</reference>
<dbReference type="PANTHER" id="PTHR46470">
    <property type="entry name" value="N-ACYLNEURAMINATE-9-PHOSPHATASE"/>
    <property type="match status" value="1"/>
</dbReference>
<dbReference type="InterPro" id="IPR051400">
    <property type="entry name" value="HAD-like_hydrolase"/>
</dbReference>
<dbReference type="InterPro" id="IPR006439">
    <property type="entry name" value="HAD-SF_hydro_IA"/>
</dbReference>
<dbReference type="GO" id="GO:0016787">
    <property type="term" value="F:hydrolase activity"/>
    <property type="evidence" value="ECO:0007669"/>
    <property type="project" value="UniProtKB-KW"/>
</dbReference>
<keyword evidence="3" id="KW-0460">Magnesium</keyword>
<comment type="cofactor">
    <cofactor evidence="1">
        <name>Mg(2+)</name>
        <dbReference type="ChEBI" id="CHEBI:18420"/>
    </cofactor>
</comment>
<sequence>MSSPRYRVAETIDTVFFDLDDTLSDYGSTRDAAVREWVSGFTDWHLSPDQSARRWEELEVHWFARYTAGELDLLGQRAQRVRDFLPGAADWPLDKAIDAFDELRAIYESNWRPFPDAEAALQRALASGRRVGILTNGETDYQTRKMRGLGLLDERLVMLASGDLPAAKPDLRAFQAACARMSTSPQRALMIGDNPVTDIAGGSAANLTVCQLCRDGAPPVTEIWVRSLDEIGF</sequence>
<dbReference type="EMBL" id="AP028056">
    <property type="protein sequence ID" value="BEH02159.1"/>
    <property type="molecule type" value="Genomic_DNA"/>
</dbReference>
<organism evidence="4 5">
    <name type="scientific">Brooklawnia propionicigenes</name>
    <dbReference type="NCBI Taxonomy" id="3041175"/>
    <lineage>
        <taxon>Bacteria</taxon>
        <taxon>Bacillati</taxon>
        <taxon>Actinomycetota</taxon>
        <taxon>Actinomycetes</taxon>
        <taxon>Propionibacteriales</taxon>
        <taxon>Propionibacteriaceae</taxon>
        <taxon>Brooklawnia</taxon>
    </lineage>
</organism>
<dbReference type="SUPFAM" id="SSF56784">
    <property type="entry name" value="HAD-like"/>
    <property type="match status" value="1"/>
</dbReference>
<protein>
    <submittedName>
        <fullName evidence="4">HAD family hydrolase</fullName>
    </submittedName>
</protein>
<dbReference type="InterPro" id="IPR036412">
    <property type="entry name" value="HAD-like_sf"/>
</dbReference>
<proteinExistence type="predicted"/>
<dbReference type="KEGG" id="broo:brsh051_14400"/>
<dbReference type="GO" id="GO:0044281">
    <property type="term" value="P:small molecule metabolic process"/>
    <property type="evidence" value="ECO:0007669"/>
    <property type="project" value="UniProtKB-ARBA"/>
</dbReference>
<evidence type="ECO:0000313" key="4">
    <source>
        <dbReference type="EMBL" id="BEH02159.1"/>
    </source>
</evidence>
<dbReference type="SFLD" id="SFLDS00003">
    <property type="entry name" value="Haloacid_Dehalogenase"/>
    <property type="match status" value="1"/>
</dbReference>
<dbReference type="AlphaFoldDB" id="A0AAN0MGU4"/>
<evidence type="ECO:0000256" key="1">
    <source>
        <dbReference type="ARBA" id="ARBA00001946"/>
    </source>
</evidence>
<evidence type="ECO:0000313" key="5">
    <source>
        <dbReference type="Proteomes" id="UP001431656"/>
    </source>
</evidence>
<dbReference type="RefSeq" id="WP_286263532.1">
    <property type="nucleotide sequence ID" value="NZ_AP028056.1"/>
</dbReference>
<dbReference type="InterPro" id="IPR023214">
    <property type="entry name" value="HAD_sf"/>
</dbReference>
<dbReference type="NCBIfam" id="TIGR01549">
    <property type="entry name" value="HAD-SF-IA-v1"/>
    <property type="match status" value="1"/>
</dbReference>
<name>A0AAN0MGU4_9ACTN</name>
<keyword evidence="5" id="KW-1185">Reference proteome</keyword>
<dbReference type="Gene3D" id="1.20.120.1600">
    <property type="match status" value="1"/>
</dbReference>
<dbReference type="Pfam" id="PF00702">
    <property type="entry name" value="Hydrolase"/>
    <property type="match status" value="1"/>
</dbReference>
<dbReference type="SFLD" id="SFLDG01129">
    <property type="entry name" value="C1.5:_HAD__Beta-PGM__Phosphata"/>
    <property type="match status" value="1"/>
</dbReference>
<gene>
    <name evidence="4" type="ORF">brsh051_14400</name>
</gene>
<accession>A0AAN0MGU4</accession>
<evidence type="ECO:0000256" key="3">
    <source>
        <dbReference type="ARBA" id="ARBA00022842"/>
    </source>
</evidence>
<keyword evidence="2 4" id="KW-0378">Hydrolase</keyword>
<dbReference type="Gene3D" id="3.40.50.1000">
    <property type="entry name" value="HAD superfamily/HAD-like"/>
    <property type="match status" value="1"/>
</dbReference>
<dbReference type="Proteomes" id="UP001431656">
    <property type="component" value="Chromosome"/>
</dbReference>